<evidence type="ECO:0000256" key="9">
    <source>
        <dbReference type="ARBA" id="ARBA00023163"/>
    </source>
</evidence>
<keyword evidence="8" id="KW-0238">DNA-binding</keyword>
<dbReference type="Gene3D" id="6.10.140.140">
    <property type="match status" value="1"/>
</dbReference>
<dbReference type="SUPFAM" id="SSF57667">
    <property type="entry name" value="beta-beta-alpha zinc fingers"/>
    <property type="match status" value="5"/>
</dbReference>
<dbReference type="FunFam" id="3.30.160.60:FF:000508">
    <property type="entry name" value="Myeloid zinc finger 1"/>
    <property type="match status" value="1"/>
</dbReference>
<evidence type="ECO:0000259" key="14">
    <source>
        <dbReference type="PROSITE" id="PS50805"/>
    </source>
</evidence>
<dbReference type="InterPro" id="IPR036236">
    <property type="entry name" value="Znf_C2H2_sf"/>
</dbReference>
<feature type="domain" description="C2H2-type" evidence="13">
    <location>
        <begin position="525"/>
        <end position="552"/>
    </location>
</feature>
<dbReference type="GO" id="GO:0042802">
    <property type="term" value="F:identical protein binding"/>
    <property type="evidence" value="ECO:0007669"/>
    <property type="project" value="UniProtKB-ARBA"/>
</dbReference>
<keyword evidence="5 11" id="KW-0863">Zinc-finger</keyword>
<evidence type="ECO:0000256" key="12">
    <source>
        <dbReference type="SAM" id="MobiDB-lite"/>
    </source>
</evidence>
<dbReference type="GO" id="GO:0005634">
    <property type="term" value="C:nucleus"/>
    <property type="evidence" value="ECO:0007669"/>
    <property type="project" value="UniProtKB-SubCell"/>
</dbReference>
<proteinExistence type="inferred from homology"/>
<feature type="domain" description="C2H2-type" evidence="13">
    <location>
        <begin position="553"/>
        <end position="580"/>
    </location>
</feature>
<dbReference type="CDD" id="cd07765">
    <property type="entry name" value="KRAB_A-box"/>
    <property type="match status" value="1"/>
</dbReference>
<evidence type="ECO:0000256" key="7">
    <source>
        <dbReference type="ARBA" id="ARBA00023015"/>
    </source>
</evidence>
<comment type="similarity">
    <text evidence="2">Belongs to the krueppel C2H2-type zinc-finger protein family.</text>
</comment>
<evidence type="ECO:0000256" key="11">
    <source>
        <dbReference type="PROSITE-ProRule" id="PRU00042"/>
    </source>
</evidence>
<evidence type="ECO:0000256" key="3">
    <source>
        <dbReference type="ARBA" id="ARBA00022723"/>
    </source>
</evidence>
<feature type="domain" description="C2H2-type" evidence="13">
    <location>
        <begin position="469"/>
        <end position="496"/>
    </location>
</feature>
<feature type="domain" description="C2H2-type" evidence="13">
    <location>
        <begin position="637"/>
        <end position="664"/>
    </location>
</feature>
<dbReference type="PROSITE" id="PS00028">
    <property type="entry name" value="ZINC_FINGER_C2H2_1"/>
    <property type="match status" value="8"/>
</dbReference>
<comment type="subcellular location">
    <subcellularLocation>
        <location evidence="1">Nucleus</location>
    </subcellularLocation>
</comment>
<evidence type="ECO:0000256" key="1">
    <source>
        <dbReference type="ARBA" id="ARBA00004123"/>
    </source>
</evidence>
<dbReference type="PANTHER" id="PTHR24379">
    <property type="entry name" value="KRAB AND ZINC FINGER DOMAIN-CONTAINING"/>
    <property type="match status" value="1"/>
</dbReference>
<dbReference type="InterPro" id="IPR001909">
    <property type="entry name" value="KRAB"/>
</dbReference>
<feature type="region of interest" description="Disordered" evidence="12">
    <location>
        <begin position="704"/>
        <end position="784"/>
    </location>
</feature>
<dbReference type="FunFam" id="3.30.160.60:FF:000358">
    <property type="entry name" value="zinc finger protein 24"/>
    <property type="match status" value="2"/>
</dbReference>
<dbReference type="Pfam" id="PF00096">
    <property type="entry name" value="zf-C2H2"/>
    <property type="match status" value="7"/>
</dbReference>
<feature type="region of interest" description="Disordered" evidence="12">
    <location>
        <begin position="392"/>
        <end position="466"/>
    </location>
</feature>
<evidence type="ECO:0000259" key="13">
    <source>
        <dbReference type="PROSITE" id="PS50157"/>
    </source>
</evidence>
<evidence type="ECO:0000256" key="5">
    <source>
        <dbReference type="ARBA" id="ARBA00022771"/>
    </source>
</evidence>
<feature type="region of interest" description="Disordered" evidence="12">
    <location>
        <begin position="243"/>
        <end position="274"/>
    </location>
</feature>
<dbReference type="GO" id="GO:0008270">
    <property type="term" value="F:zinc ion binding"/>
    <property type="evidence" value="ECO:0007669"/>
    <property type="project" value="UniProtKB-KW"/>
</dbReference>
<dbReference type="FunFam" id="3.30.160.60:FF:002343">
    <property type="entry name" value="Zinc finger protein 33A"/>
    <property type="match status" value="2"/>
</dbReference>
<dbReference type="InterPro" id="IPR036051">
    <property type="entry name" value="KRAB_dom_sf"/>
</dbReference>
<name>A0A6I8NND6_ORNAN</name>
<keyword evidence="10" id="KW-0539">Nucleus</keyword>
<dbReference type="OMA" id="EHAFQCT"/>
<feature type="region of interest" description="Disordered" evidence="12">
    <location>
        <begin position="1"/>
        <end position="22"/>
    </location>
</feature>
<dbReference type="PROSITE" id="PS50157">
    <property type="entry name" value="ZINC_FINGER_C2H2_2"/>
    <property type="match status" value="8"/>
</dbReference>
<keyword evidence="16" id="KW-1185">Reference proteome</keyword>
<reference evidence="15" key="2">
    <citation type="submission" date="2025-09" db="UniProtKB">
        <authorList>
            <consortium name="Ensembl"/>
        </authorList>
    </citation>
    <scope>IDENTIFICATION</scope>
    <source>
        <strain evidence="15">Glennie</strain>
    </source>
</reference>
<evidence type="ECO:0000256" key="6">
    <source>
        <dbReference type="ARBA" id="ARBA00022833"/>
    </source>
</evidence>
<evidence type="ECO:0000256" key="2">
    <source>
        <dbReference type="ARBA" id="ARBA00006991"/>
    </source>
</evidence>
<evidence type="ECO:0000256" key="10">
    <source>
        <dbReference type="ARBA" id="ARBA00023242"/>
    </source>
</evidence>
<keyword evidence="4" id="KW-0677">Repeat</keyword>
<dbReference type="Bgee" id="ENSOANG00000045074">
    <property type="expression patterns" value="Expressed in cerebellum and 7 other cell types or tissues"/>
</dbReference>
<gene>
    <name evidence="15" type="primary">LOC103165994</name>
</gene>
<feature type="domain" description="KRAB" evidence="14">
    <location>
        <begin position="144"/>
        <end position="215"/>
    </location>
</feature>
<dbReference type="SUPFAM" id="SSF109640">
    <property type="entry name" value="KRAB domain (Kruppel-associated box)"/>
    <property type="match status" value="1"/>
</dbReference>
<keyword evidence="9" id="KW-0804">Transcription</keyword>
<evidence type="ECO:0000256" key="8">
    <source>
        <dbReference type="ARBA" id="ARBA00023125"/>
    </source>
</evidence>
<dbReference type="FunFam" id="3.30.160.60:FF:000646">
    <property type="entry name" value="Myeloid zinc finger 1"/>
    <property type="match status" value="1"/>
</dbReference>
<reference evidence="15" key="1">
    <citation type="submission" date="2025-08" db="UniProtKB">
        <authorList>
            <consortium name="Ensembl"/>
        </authorList>
    </citation>
    <scope>IDENTIFICATION</scope>
    <source>
        <strain evidence="15">Glennie</strain>
    </source>
</reference>
<accession>A0A6I8NND6</accession>
<organism evidence="15 16">
    <name type="scientific">Ornithorhynchus anatinus</name>
    <name type="common">Duckbill platypus</name>
    <dbReference type="NCBI Taxonomy" id="9258"/>
    <lineage>
        <taxon>Eukaryota</taxon>
        <taxon>Metazoa</taxon>
        <taxon>Chordata</taxon>
        <taxon>Craniata</taxon>
        <taxon>Vertebrata</taxon>
        <taxon>Euteleostomi</taxon>
        <taxon>Mammalia</taxon>
        <taxon>Monotremata</taxon>
        <taxon>Ornithorhynchidae</taxon>
        <taxon>Ornithorhynchus</taxon>
    </lineage>
</organism>
<dbReference type="FunFam" id="3.30.160.60:FF:000180">
    <property type="entry name" value="Zinc finger protein 689"/>
    <property type="match status" value="1"/>
</dbReference>
<dbReference type="GO" id="GO:0006357">
    <property type="term" value="P:regulation of transcription by RNA polymerase II"/>
    <property type="evidence" value="ECO:0000318"/>
    <property type="project" value="GO_Central"/>
</dbReference>
<dbReference type="Ensembl" id="ENSOANT00000062952.1">
    <property type="protein sequence ID" value="ENSOANP00000042178.1"/>
    <property type="gene ID" value="ENSOANG00000045074.1"/>
</dbReference>
<dbReference type="InParanoid" id="A0A6I8NND6"/>
<dbReference type="SMART" id="SM00355">
    <property type="entry name" value="ZnF_C2H2"/>
    <property type="match status" value="8"/>
</dbReference>
<dbReference type="AlphaFoldDB" id="A0A6I8NND6"/>
<feature type="domain" description="C2H2-type" evidence="13">
    <location>
        <begin position="581"/>
        <end position="608"/>
    </location>
</feature>
<dbReference type="PANTHER" id="PTHR24379:SF131">
    <property type="entry name" value="ZINC FINGER PROTEIN 737-LIKE-RELATED"/>
    <property type="match status" value="1"/>
</dbReference>
<feature type="domain" description="C2H2-type" evidence="13">
    <location>
        <begin position="665"/>
        <end position="692"/>
    </location>
</feature>
<dbReference type="GO" id="GO:0003700">
    <property type="term" value="F:DNA-binding transcription factor activity"/>
    <property type="evidence" value="ECO:0000318"/>
    <property type="project" value="GO_Central"/>
</dbReference>
<sequence length="784" mass="84817">MDGDHRWISSSGDMDTPQPRPLPSYVSPCAQCPEWGSGPPTAAPVVSSLTQLPAAEISLLAVVTAVQAVEQKVEAQAARLLSLEGRAGSAEKKLADCERTAAEFGSRLEGKWAVLETLLQEYGLLQRRLENMENLLRNRNFWILRLPPATNGEVPKELGNLDQGQKELYKNATKGNYETLVSLDYAISKPDLLTQMERGEEPCGRDQPGAVEAGIPPHPAAEMESPTTPPVGLPWIKQEDESCGKAQQSPGKREISTDLCTGKGRPGSTAPTVPQLRRALASDPSGATAGNRAPVGPVCLISGDWNVQIFCGCVWVCTSSFLPLSLYSWTRPRSGPRGRRETNKWEGGLKGAGGGGRVPAPAPGGPARGRGMTGVATSLCSLLADDWLMSKEKEKSTEMGQESPAPAWPPPGKAQGRLCQGAETGADRGACGSPARPPATRKAGPWEGDSGAPPAGPRRPGVPAAQKPYPCAECGKSFTRKEHCAQHQRVHSGERPYACSQCPKSFAQQANLTSHARVHTGERAYTCAQCGKSFIHQSTLTTHYRTHTGEKPYPCAECEKRFSRLSTLLEHRRTHTGEKPYQCAECERRFSRLSTLVEHRRTHTGEKPYQCAECEKRFTRLANLTVHQNTHAGERAYKCAECGKRFAQKPGFLRHLRGHTQEKLHPCAQCGKSFVCRSWLVRHQLVHAGERPRPCADCERGCPPPGDPPPGPAGEGPGGPERLRPPEGPAGNRRRKQPPGAPEGLRTPWENKGRQGPEQGGSQEGPAGPFHSPVSYVKMENGGL</sequence>
<feature type="domain" description="C2H2-type" evidence="13">
    <location>
        <begin position="609"/>
        <end position="636"/>
    </location>
</feature>
<feature type="domain" description="C2H2-type" evidence="13">
    <location>
        <begin position="497"/>
        <end position="524"/>
    </location>
</feature>
<evidence type="ECO:0000256" key="4">
    <source>
        <dbReference type="ARBA" id="ARBA00022737"/>
    </source>
</evidence>
<dbReference type="PROSITE" id="PS50805">
    <property type="entry name" value="KRAB"/>
    <property type="match status" value="1"/>
</dbReference>
<dbReference type="GeneTree" id="ENSGT00940000164953"/>
<keyword evidence="7" id="KW-0805">Transcription regulation</keyword>
<keyword evidence="3" id="KW-0479">Metal-binding</keyword>
<protein>
    <submittedName>
        <fullName evidence="15">Uncharacterized protein</fullName>
    </submittedName>
</protein>
<dbReference type="Pfam" id="PF01352">
    <property type="entry name" value="KRAB"/>
    <property type="match status" value="1"/>
</dbReference>
<dbReference type="FunFam" id="3.30.160.60:FF:001498">
    <property type="entry name" value="Zinc finger protein 404"/>
    <property type="match status" value="1"/>
</dbReference>
<dbReference type="GO" id="GO:0000978">
    <property type="term" value="F:RNA polymerase II cis-regulatory region sequence-specific DNA binding"/>
    <property type="evidence" value="ECO:0000318"/>
    <property type="project" value="GO_Central"/>
</dbReference>
<dbReference type="InterPro" id="IPR013087">
    <property type="entry name" value="Znf_C2H2_type"/>
</dbReference>
<dbReference type="FunCoup" id="A0A6I8NND6">
    <property type="interactions" value="2127"/>
</dbReference>
<dbReference type="SMART" id="SM00349">
    <property type="entry name" value="KRAB"/>
    <property type="match status" value="1"/>
</dbReference>
<dbReference type="Gene3D" id="3.30.160.60">
    <property type="entry name" value="Classic Zinc Finger"/>
    <property type="match status" value="8"/>
</dbReference>
<keyword evidence="6" id="KW-0862">Zinc</keyword>
<evidence type="ECO:0000313" key="15">
    <source>
        <dbReference type="Ensembl" id="ENSOANP00000042178.1"/>
    </source>
</evidence>
<evidence type="ECO:0000313" key="16">
    <source>
        <dbReference type="Proteomes" id="UP000002279"/>
    </source>
</evidence>
<feature type="region of interest" description="Disordered" evidence="12">
    <location>
        <begin position="328"/>
        <end position="370"/>
    </location>
</feature>
<dbReference type="Proteomes" id="UP000002279">
    <property type="component" value="Unplaced"/>
</dbReference>
<feature type="compositionally biased region" description="Gly residues" evidence="12">
    <location>
        <begin position="348"/>
        <end position="357"/>
    </location>
</feature>